<dbReference type="OrthoDB" id="696508at2759"/>
<dbReference type="AlphaFoldDB" id="A0A835FKS3"/>
<evidence type="ECO:0000313" key="2">
    <source>
        <dbReference type="EMBL" id="KAF8760528.1"/>
    </source>
</evidence>
<keyword evidence="3" id="KW-1185">Reference proteome</keyword>
<organism evidence="2 3">
    <name type="scientific">Digitaria exilis</name>
    <dbReference type="NCBI Taxonomy" id="1010633"/>
    <lineage>
        <taxon>Eukaryota</taxon>
        <taxon>Viridiplantae</taxon>
        <taxon>Streptophyta</taxon>
        <taxon>Embryophyta</taxon>
        <taxon>Tracheophyta</taxon>
        <taxon>Spermatophyta</taxon>
        <taxon>Magnoliopsida</taxon>
        <taxon>Liliopsida</taxon>
        <taxon>Poales</taxon>
        <taxon>Poaceae</taxon>
        <taxon>PACMAD clade</taxon>
        <taxon>Panicoideae</taxon>
        <taxon>Panicodae</taxon>
        <taxon>Paniceae</taxon>
        <taxon>Anthephorinae</taxon>
        <taxon>Digitaria</taxon>
    </lineage>
</organism>
<dbReference type="Proteomes" id="UP000636709">
    <property type="component" value="Unassembled WGS sequence"/>
</dbReference>
<accession>A0A835FKS3</accession>
<comment type="caution">
    <text evidence="2">The sequence shown here is derived from an EMBL/GenBank/DDBJ whole genome shotgun (WGS) entry which is preliminary data.</text>
</comment>
<dbReference type="EMBL" id="JACEFO010000707">
    <property type="protein sequence ID" value="KAF8760528.1"/>
    <property type="molecule type" value="Genomic_DNA"/>
</dbReference>
<gene>
    <name evidence="2" type="ORF">HU200_010080</name>
</gene>
<evidence type="ECO:0000313" key="3">
    <source>
        <dbReference type="Proteomes" id="UP000636709"/>
    </source>
</evidence>
<sequence>MFVGGWCVHPDFIPGQKLVLIPEPDEPHDPGVLFLRPHEIIHSKQDGLWYRVQVRVREVQDWTLSDSSEGDTPPDNHNSSDDEDYPGFHQRRLRSHPWPKRTRFGDGEAGGSEPAGPSLGPGWGPTFLSTLAVAGELPCPGRPWRFGRLKMRSTTPVTRVEGIAEESRQRKPSFVEPCMGVFRPANGCSTTDPMVAEVLLQQKAIQCMGKFVEPCMGVFRPANGCSTTDPMVSEVLLQQKAIQCMGKQSRVLEFDQGDVGMAGVQDHVGLFPGVLDFGPAATPESLSPALQAGHVVVNQEPSPARLMNRQDGLDVIGGVSGASMEVVHFPEVAPVGLDRAEEVLVLAEEDGFRFC</sequence>
<name>A0A835FKS3_9POAL</name>
<evidence type="ECO:0000256" key="1">
    <source>
        <dbReference type="SAM" id="MobiDB-lite"/>
    </source>
</evidence>
<feature type="region of interest" description="Disordered" evidence="1">
    <location>
        <begin position="63"/>
        <end position="123"/>
    </location>
</feature>
<feature type="compositionally biased region" description="Basic residues" evidence="1">
    <location>
        <begin position="89"/>
        <end position="102"/>
    </location>
</feature>
<proteinExistence type="predicted"/>
<reference evidence="2" key="1">
    <citation type="submission" date="2020-07" db="EMBL/GenBank/DDBJ databases">
        <title>Genome sequence and genetic diversity analysis of an under-domesticated orphan crop, white fonio (Digitaria exilis).</title>
        <authorList>
            <person name="Bennetzen J.L."/>
            <person name="Chen S."/>
            <person name="Ma X."/>
            <person name="Wang X."/>
            <person name="Yssel A.E.J."/>
            <person name="Chaluvadi S.R."/>
            <person name="Johnson M."/>
            <person name="Gangashetty P."/>
            <person name="Hamidou F."/>
            <person name="Sanogo M.D."/>
            <person name="Zwaenepoel A."/>
            <person name="Wallace J."/>
            <person name="Van De Peer Y."/>
            <person name="Van Deynze A."/>
        </authorList>
    </citation>
    <scope>NUCLEOTIDE SEQUENCE</scope>
    <source>
        <tissue evidence="2">Leaves</tissue>
    </source>
</reference>
<protein>
    <submittedName>
        <fullName evidence="2">Uncharacterized protein</fullName>
    </submittedName>
</protein>